<dbReference type="PANTHER" id="PTHR12110:SF21">
    <property type="entry name" value="XYLOSE ISOMERASE-LIKE TIM BARREL DOMAIN-CONTAINING PROTEIN"/>
    <property type="match status" value="1"/>
</dbReference>
<dbReference type="GO" id="GO:0016853">
    <property type="term" value="F:isomerase activity"/>
    <property type="evidence" value="ECO:0007669"/>
    <property type="project" value="UniProtKB-KW"/>
</dbReference>
<reference evidence="3" key="1">
    <citation type="submission" date="2015-07" db="EMBL/GenBank/DDBJ databases">
        <title>Draft genome sequence of Acetobacterium bakii DSM 8293, a potential psychrophilic chemical producer through syngas fermentation.</title>
        <authorList>
            <person name="Song Y."/>
            <person name="Hwang S."/>
            <person name="Cho B.-K."/>
        </authorList>
    </citation>
    <scope>NUCLEOTIDE SEQUENCE [LARGE SCALE GENOMIC DNA]</scope>
    <source>
        <strain evidence="3">DSM 8239</strain>
    </source>
</reference>
<proteinExistence type="predicted"/>
<evidence type="ECO:0000259" key="1">
    <source>
        <dbReference type="Pfam" id="PF01261"/>
    </source>
</evidence>
<organism evidence="2 3">
    <name type="scientific">Acetobacterium bakii</name>
    <dbReference type="NCBI Taxonomy" id="52689"/>
    <lineage>
        <taxon>Bacteria</taxon>
        <taxon>Bacillati</taxon>
        <taxon>Bacillota</taxon>
        <taxon>Clostridia</taxon>
        <taxon>Eubacteriales</taxon>
        <taxon>Eubacteriaceae</taxon>
        <taxon>Acetobacterium</taxon>
    </lineage>
</organism>
<evidence type="ECO:0000313" key="3">
    <source>
        <dbReference type="Proteomes" id="UP000036873"/>
    </source>
</evidence>
<dbReference type="AlphaFoldDB" id="A0A0L6TW19"/>
<dbReference type="Proteomes" id="UP000036873">
    <property type="component" value="Unassembled WGS sequence"/>
</dbReference>
<dbReference type="SUPFAM" id="SSF51658">
    <property type="entry name" value="Xylose isomerase-like"/>
    <property type="match status" value="1"/>
</dbReference>
<evidence type="ECO:0000313" key="2">
    <source>
        <dbReference type="EMBL" id="KNZ40267.1"/>
    </source>
</evidence>
<feature type="domain" description="Xylose isomerase-like TIM barrel" evidence="1">
    <location>
        <begin position="16"/>
        <end position="235"/>
    </location>
</feature>
<name>A0A0L6TW19_9FIRM</name>
<comment type="caution">
    <text evidence="2">The sequence shown here is derived from an EMBL/GenBank/DDBJ whole genome shotgun (WGS) entry which is preliminary data.</text>
</comment>
<dbReference type="Pfam" id="PF01261">
    <property type="entry name" value="AP_endonuc_2"/>
    <property type="match status" value="1"/>
</dbReference>
<dbReference type="InterPro" id="IPR036237">
    <property type="entry name" value="Xyl_isomerase-like_sf"/>
</dbReference>
<dbReference type="OrthoDB" id="9801960at2"/>
<gene>
    <name evidence="2" type="ORF">AKG39_18615</name>
</gene>
<protein>
    <submittedName>
        <fullName evidence="2">Xylose isomerase</fullName>
    </submittedName>
</protein>
<keyword evidence="2" id="KW-0413">Isomerase</keyword>
<dbReference type="PATRIC" id="fig|52689.4.peg.3638"/>
<dbReference type="EMBL" id="LGYO01000070">
    <property type="protein sequence ID" value="KNZ40267.1"/>
    <property type="molecule type" value="Genomic_DNA"/>
</dbReference>
<dbReference type="Gene3D" id="3.20.20.150">
    <property type="entry name" value="Divalent-metal-dependent TIM barrel enzymes"/>
    <property type="match status" value="1"/>
</dbReference>
<dbReference type="PANTHER" id="PTHR12110">
    <property type="entry name" value="HYDROXYPYRUVATE ISOMERASE"/>
    <property type="match status" value="1"/>
</dbReference>
<dbReference type="STRING" id="52689.AKG39_18615"/>
<dbReference type="InterPro" id="IPR050312">
    <property type="entry name" value="IolE/XylAMocC-like"/>
</dbReference>
<keyword evidence="3" id="KW-1185">Reference proteome</keyword>
<dbReference type="InterPro" id="IPR013022">
    <property type="entry name" value="Xyl_isomerase-like_TIM-brl"/>
</dbReference>
<sequence length="254" mass="29631">MFSWYGYFMPFADRIKIIADAGFDEAMISWEDEEEPWSIRKEDFPEIVRKQGLGITNVHLPFIGYNDIWEESRIQIEPKLTLFKSYVKDCKDFDIPAMVMHTCDLEAFEPDLDKGRAFFSELADTAEKYGIDLAVENVSRQYLLEYLLDEIDAPHFGMCYDSSHDYLEAENSGRILKKRKQRIKALHLSDNDFEVDRHWIPREGLIPLDEVMTEILSVPTIKTISYEVIANEQWREQDPGDFAAAVLKSLKIKE</sequence>
<accession>A0A0L6TW19</accession>